<name>A0ABW3SZV4_9CAUL</name>
<dbReference type="EMBL" id="JBHTLQ010000006">
    <property type="protein sequence ID" value="MFD1189676.1"/>
    <property type="molecule type" value="Genomic_DNA"/>
</dbReference>
<protein>
    <submittedName>
        <fullName evidence="4">Efflux RND transporter periplasmic adaptor subunit</fullName>
    </submittedName>
</protein>
<evidence type="ECO:0000259" key="3">
    <source>
        <dbReference type="Pfam" id="PF25954"/>
    </source>
</evidence>
<keyword evidence="2" id="KW-0175">Coiled coil</keyword>
<comment type="similarity">
    <text evidence="1">Belongs to the membrane fusion protein (MFP) (TC 8.A.1) family.</text>
</comment>
<dbReference type="NCBIfam" id="TIGR01730">
    <property type="entry name" value="RND_mfp"/>
    <property type="match status" value="1"/>
</dbReference>
<dbReference type="Pfam" id="PF25954">
    <property type="entry name" value="Beta-barrel_RND_2"/>
    <property type="match status" value="1"/>
</dbReference>
<proteinExistence type="inferred from homology"/>
<dbReference type="RefSeq" id="WP_374346164.1">
    <property type="nucleotide sequence ID" value="NZ_JBHTLQ010000006.1"/>
</dbReference>
<gene>
    <name evidence="4" type="ORF">ACFQ27_03720</name>
</gene>
<evidence type="ECO:0000256" key="1">
    <source>
        <dbReference type="ARBA" id="ARBA00009477"/>
    </source>
</evidence>
<evidence type="ECO:0000313" key="5">
    <source>
        <dbReference type="Proteomes" id="UP001597216"/>
    </source>
</evidence>
<dbReference type="SUPFAM" id="SSF111369">
    <property type="entry name" value="HlyD-like secretion proteins"/>
    <property type="match status" value="1"/>
</dbReference>
<evidence type="ECO:0000313" key="4">
    <source>
        <dbReference type="EMBL" id="MFD1189676.1"/>
    </source>
</evidence>
<dbReference type="PANTHER" id="PTHR30469">
    <property type="entry name" value="MULTIDRUG RESISTANCE PROTEIN MDTA"/>
    <property type="match status" value="1"/>
</dbReference>
<dbReference type="PANTHER" id="PTHR30469:SF29">
    <property type="entry name" value="BLR2860 PROTEIN"/>
    <property type="match status" value="1"/>
</dbReference>
<dbReference type="InterPro" id="IPR058792">
    <property type="entry name" value="Beta-barrel_RND_2"/>
</dbReference>
<comment type="caution">
    <text evidence="4">The sequence shown here is derived from an EMBL/GenBank/DDBJ whole genome shotgun (WGS) entry which is preliminary data.</text>
</comment>
<feature type="coiled-coil region" evidence="2">
    <location>
        <begin position="145"/>
        <end position="172"/>
    </location>
</feature>
<reference evidence="5" key="1">
    <citation type="journal article" date="2019" name="Int. J. Syst. Evol. Microbiol.">
        <title>The Global Catalogue of Microorganisms (GCM) 10K type strain sequencing project: providing services to taxonomists for standard genome sequencing and annotation.</title>
        <authorList>
            <consortium name="The Broad Institute Genomics Platform"/>
            <consortium name="The Broad Institute Genome Sequencing Center for Infectious Disease"/>
            <person name="Wu L."/>
            <person name="Ma J."/>
        </authorList>
    </citation>
    <scope>NUCLEOTIDE SEQUENCE [LARGE SCALE GENOMIC DNA]</scope>
    <source>
        <strain evidence="5">CCUG 55074</strain>
    </source>
</reference>
<dbReference type="Gene3D" id="2.40.50.100">
    <property type="match status" value="1"/>
</dbReference>
<feature type="domain" description="CusB-like beta-barrel" evidence="3">
    <location>
        <begin position="210"/>
        <end position="276"/>
    </location>
</feature>
<dbReference type="Proteomes" id="UP001597216">
    <property type="component" value="Unassembled WGS sequence"/>
</dbReference>
<dbReference type="Gene3D" id="2.40.30.170">
    <property type="match status" value="1"/>
</dbReference>
<accession>A0ABW3SZV4</accession>
<sequence length="356" mass="37627">MRMKSSYIVVIAILVVVALAFTIGSLSGDGKPKADAKAAQAKASQLPTVQVLVAQETLHDYTVTIRGRTEAARSVVVRSESAGTVAQTPAVEGSFVRKGQVLCRLNVDARQAAVDQARALVRSRQLTRQASTDLAAKGYRSQTQVLQDQANLDNAQATLRQAEVALEQMNIRAPFDGVFDKRDAEVGAYLAPGQSCGSMIELNPILIVGDLPELETSRLRVGATASAKLLDGKVLSGRVRYVAREADAQTRTYHVEVTASNPSLAVRSGLSATVRILTGQGPAHLVPVSTLVLDAAGRQGVRHVQGDNVVAFSPVNVIEETPQGVWVSGLSGAVKVITVGQSYVAEGQKVQIGASR</sequence>
<dbReference type="InterPro" id="IPR006143">
    <property type="entry name" value="RND_pump_MFP"/>
</dbReference>
<keyword evidence="5" id="KW-1185">Reference proteome</keyword>
<evidence type="ECO:0000256" key="2">
    <source>
        <dbReference type="SAM" id="Coils"/>
    </source>
</evidence>
<dbReference type="Gene3D" id="2.40.420.20">
    <property type="match status" value="1"/>
</dbReference>
<dbReference type="Gene3D" id="1.10.287.470">
    <property type="entry name" value="Helix hairpin bin"/>
    <property type="match status" value="1"/>
</dbReference>
<organism evidence="4 5">
    <name type="scientific">Phenylobacterium conjunctum</name>
    <dbReference type="NCBI Taxonomy" id="1298959"/>
    <lineage>
        <taxon>Bacteria</taxon>
        <taxon>Pseudomonadati</taxon>
        <taxon>Pseudomonadota</taxon>
        <taxon>Alphaproteobacteria</taxon>
        <taxon>Caulobacterales</taxon>
        <taxon>Caulobacteraceae</taxon>
        <taxon>Phenylobacterium</taxon>
    </lineage>
</organism>